<dbReference type="Pfam" id="PF01408">
    <property type="entry name" value="GFO_IDH_MocA"/>
    <property type="match status" value="1"/>
</dbReference>
<dbReference type="RefSeq" id="WP_090086458.1">
    <property type="nucleotide sequence ID" value="NZ_FOMR01000010.1"/>
</dbReference>
<accession>A0A1I1YSI5</accession>
<dbReference type="STRING" id="640948.SAMN05216238_11088"/>
<sequence>MKFGTVGTGWITEAFIDAARETKGLTLAAVYSRQTDKAETFAEKHNADFVFTNIKEMAAAEELDAVYIASPNTLHFDHVLTFLEHKKHVICEKPIFSNLKEWEKAHVTASKNNVFLFEAMRNLHSPNFKSLQEGLKQIGQVRSMVLPFVQYSSRYDKYLAGEEPNIFTTKFSGGALVDLGVYPLSLSVGLFGKPDTAAYFPVKLESGVDGSGTLILKYPEFTGTILCSKIAQSSNHCEIHGEKGTLFFENPGNMYTPSVVINGTEEEIRLEADDHPNNMVYEAEEFARIIESGDIDAYEWLKQISYDVLEVTEKVRKENGIIFDSEKE</sequence>
<name>A0A1I1YSI5_9BACI</name>
<dbReference type="SUPFAM" id="SSF55347">
    <property type="entry name" value="Glyceraldehyde-3-phosphate dehydrogenase-like, C-terminal domain"/>
    <property type="match status" value="1"/>
</dbReference>
<dbReference type="PANTHER" id="PTHR43054:SF1">
    <property type="entry name" value="SCYLLO-INOSITOL 2-DEHYDROGENASE (NADP(+)) IOLU"/>
    <property type="match status" value="1"/>
</dbReference>
<proteinExistence type="predicted"/>
<dbReference type="Proteomes" id="UP000199474">
    <property type="component" value="Unassembled WGS sequence"/>
</dbReference>
<dbReference type="Gene3D" id="3.30.360.10">
    <property type="entry name" value="Dihydrodipicolinate Reductase, domain 2"/>
    <property type="match status" value="1"/>
</dbReference>
<protein>
    <submittedName>
        <fullName evidence="3">Predicted dehydrogenase</fullName>
    </submittedName>
</protein>
<evidence type="ECO:0000313" key="4">
    <source>
        <dbReference type="Proteomes" id="UP000199474"/>
    </source>
</evidence>
<reference evidence="4" key="1">
    <citation type="submission" date="2016-10" db="EMBL/GenBank/DDBJ databases">
        <authorList>
            <person name="Varghese N."/>
            <person name="Submissions S."/>
        </authorList>
    </citation>
    <scope>NUCLEOTIDE SEQUENCE [LARGE SCALE GENOMIC DNA]</scope>
    <source>
        <strain evidence="4">DSM 22530</strain>
    </source>
</reference>
<gene>
    <name evidence="3" type="ORF">SAMN05216238_11088</name>
</gene>
<dbReference type="InterPro" id="IPR036291">
    <property type="entry name" value="NAD(P)-bd_dom_sf"/>
</dbReference>
<organism evidence="3 4">
    <name type="scientific">Lentibacillus persicus</name>
    <dbReference type="NCBI Taxonomy" id="640948"/>
    <lineage>
        <taxon>Bacteria</taxon>
        <taxon>Bacillati</taxon>
        <taxon>Bacillota</taxon>
        <taxon>Bacilli</taxon>
        <taxon>Bacillales</taxon>
        <taxon>Bacillaceae</taxon>
        <taxon>Lentibacillus</taxon>
    </lineage>
</organism>
<feature type="domain" description="GFO/IDH/MocA-like oxidoreductase" evidence="2">
    <location>
        <begin position="137"/>
        <end position="246"/>
    </location>
</feature>
<dbReference type="GO" id="GO:0000166">
    <property type="term" value="F:nucleotide binding"/>
    <property type="evidence" value="ECO:0007669"/>
    <property type="project" value="InterPro"/>
</dbReference>
<evidence type="ECO:0000259" key="2">
    <source>
        <dbReference type="Pfam" id="PF22725"/>
    </source>
</evidence>
<dbReference type="AlphaFoldDB" id="A0A1I1YSI5"/>
<dbReference type="Pfam" id="PF22725">
    <property type="entry name" value="GFO_IDH_MocA_C3"/>
    <property type="match status" value="1"/>
</dbReference>
<dbReference type="InterPro" id="IPR055170">
    <property type="entry name" value="GFO_IDH_MocA-like_dom"/>
</dbReference>
<dbReference type="InterPro" id="IPR000683">
    <property type="entry name" value="Gfo/Idh/MocA-like_OxRdtase_N"/>
</dbReference>
<dbReference type="SUPFAM" id="SSF51735">
    <property type="entry name" value="NAD(P)-binding Rossmann-fold domains"/>
    <property type="match status" value="1"/>
</dbReference>
<keyword evidence="4" id="KW-1185">Reference proteome</keyword>
<dbReference type="PANTHER" id="PTHR43054">
    <property type="match status" value="1"/>
</dbReference>
<dbReference type="EMBL" id="FOMR01000010">
    <property type="protein sequence ID" value="SFE22506.1"/>
    <property type="molecule type" value="Genomic_DNA"/>
</dbReference>
<dbReference type="OrthoDB" id="9815825at2"/>
<feature type="domain" description="Gfo/Idh/MocA-like oxidoreductase N-terminal" evidence="1">
    <location>
        <begin position="2"/>
        <end position="117"/>
    </location>
</feature>
<evidence type="ECO:0000259" key="1">
    <source>
        <dbReference type="Pfam" id="PF01408"/>
    </source>
</evidence>
<dbReference type="Gene3D" id="3.40.50.720">
    <property type="entry name" value="NAD(P)-binding Rossmann-like Domain"/>
    <property type="match status" value="1"/>
</dbReference>
<evidence type="ECO:0000313" key="3">
    <source>
        <dbReference type="EMBL" id="SFE22506.1"/>
    </source>
</evidence>